<dbReference type="AlphaFoldDB" id="A0A5B2VX31"/>
<dbReference type="SUPFAM" id="SSF55729">
    <property type="entry name" value="Acyl-CoA N-acyltransferases (Nat)"/>
    <property type="match status" value="1"/>
</dbReference>
<evidence type="ECO:0000313" key="2">
    <source>
        <dbReference type="EMBL" id="KAA2244393.1"/>
    </source>
</evidence>
<reference evidence="2 3" key="1">
    <citation type="submission" date="2019-09" db="EMBL/GenBank/DDBJ databases">
        <title>Salinarimonas rosea gen. nov., sp. nov., a new member of the a-2 subgroup of the Proteobacteria.</title>
        <authorList>
            <person name="Liu J."/>
        </authorList>
    </citation>
    <scope>NUCLEOTIDE SEQUENCE [LARGE SCALE GENOMIC DNA]</scope>
    <source>
        <strain evidence="2 3">BN140002</strain>
    </source>
</reference>
<gene>
    <name evidence="2" type="ORF">F0L46_00400</name>
</gene>
<accession>A0A5B2VX31</accession>
<dbReference type="GO" id="GO:0016747">
    <property type="term" value="F:acyltransferase activity, transferring groups other than amino-acyl groups"/>
    <property type="evidence" value="ECO:0007669"/>
    <property type="project" value="InterPro"/>
</dbReference>
<protein>
    <recommendedName>
        <fullName evidence="1">N-acetyltransferase domain-containing protein</fullName>
    </recommendedName>
</protein>
<dbReference type="OrthoDB" id="5571267at2"/>
<dbReference type="InterPro" id="IPR000182">
    <property type="entry name" value="GNAT_dom"/>
</dbReference>
<dbReference type="PROSITE" id="PS51186">
    <property type="entry name" value="GNAT"/>
    <property type="match status" value="1"/>
</dbReference>
<comment type="caution">
    <text evidence="2">The sequence shown here is derived from an EMBL/GenBank/DDBJ whole genome shotgun (WGS) entry which is preliminary data.</text>
</comment>
<organism evidence="2 3">
    <name type="scientific">Salinarimonas soli</name>
    <dbReference type="NCBI Taxonomy" id="1638099"/>
    <lineage>
        <taxon>Bacteria</taxon>
        <taxon>Pseudomonadati</taxon>
        <taxon>Pseudomonadota</taxon>
        <taxon>Alphaproteobacteria</taxon>
        <taxon>Hyphomicrobiales</taxon>
        <taxon>Salinarimonadaceae</taxon>
        <taxon>Salinarimonas</taxon>
    </lineage>
</organism>
<dbReference type="RefSeq" id="WP_149815049.1">
    <property type="nucleotide sequence ID" value="NZ_VUOA01000001.1"/>
</dbReference>
<dbReference type="Gene3D" id="3.40.630.30">
    <property type="match status" value="1"/>
</dbReference>
<dbReference type="Proteomes" id="UP000323142">
    <property type="component" value="Unassembled WGS sequence"/>
</dbReference>
<dbReference type="Pfam" id="PF00583">
    <property type="entry name" value="Acetyltransf_1"/>
    <property type="match status" value="1"/>
</dbReference>
<proteinExistence type="predicted"/>
<reference evidence="2 3" key="2">
    <citation type="submission" date="2019-09" db="EMBL/GenBank/DDBJ databases">
        <authorList>
            <person name="Jin C."/>
        </authorList>
    </citation>
    <scope>NUCLEOTIDE SEQUENCE [LARGE SCALE GENOMIC DNA]</scope>
    <source>
        <strain evidence="2 3">BN140002</strain>
    </source>
</reference>
<keyword evidence="3" id="KW-1185">Reference proteome</keyword>
<feature type="domain" description="N-acetyltransferase" evidence="1">
    <location>
        <begin position="3"/>
        <end position="141"/>
    </location>
</feature>
<name>A0A5B2VX31_9HYPH</name>
<sequence>MAPSLRPIDDADLPAVGVFLNRHLNAGASPERYADAFRYRWPARRPNHGFLLEENGAIVGMLGAIYSKREIRGEEHDICNLSCWCVLPDHRKQSLALLLTLVKQPGYTFVNLTPALQVLEIGKAFGFQIFEGGRYMLLNRPRFAAAPGIRVLTPETVDPARLDGAQAGHLANLRGLEHAQMTFVEASGAVSMIVHRRFGHIVAHRLPRVPAIEILHMDLRSPFEAIWPSLADHLLRTQRRPVTVLDQRLLASRPAGALTLRGGRKMFLSKTLGLADIDSLYTELMVGLG</sequence>
<evidence type="ECO:0000313" key="3">
    <source>
        <dbReference type="Proteomes" id="UP000323142"/>
    </source>
</evidence>
<evidence type="ECO:0000259" key="1">
    <source>
        <dbReference type="PROSITE" id="PS51186"/>
    </source>
</evidence>
<dbReference type="EMBL" id="VUOA01000001">
    <property type="protein sequence ID" value="KAA2244393.1"/>
    <property type="molecule type" value="Genomic_DNA"/>
</dbReference>
<dbReference type="InterPro" id="IPR016181">
    <property type="entry name" value="Acyl_CoA_acyltransferase"/>
</dbReference>